<dbReference type="InterPro" id="IPR017452">
    <property type="entry name" value="GPCR_Rhodpsn_7TM"/>
</dbReference>
<dbReference type="PRINTS" id="PR00237">
    <property type="entry name" value="GPCRRHODOPSN"/>
</dbReference>
<dbReference type="EMBL" id="OC869663">
    <property type="protein sequence ID" value="CAD7634663.1"/>
    <property type="molecule type" value="Genomic_DNA"/>
</dbReference>
<keyword evidence="8" id="KW-0807">Transducer</keyword>
<dbReference type="InterPro" id="IPR000276">
    <property type="entry name" value="GPCR_Rhodpsn"/>
</dbReference>
<evidence type="ECO:0000313" key="11">
    <source>
        <dbReference type="EMBL" id="CAD7634663.1"/>
    </source>
</evidence>
<dbReference type="SUPFAM" id="SSF81321">
    <property type="entry name" value="Family A G protein-coupled receptor-like"/>
    <property type="match status" value="1"/>
</dbReference>
<reference evidence="11" key="1">
    <citation type="submission" date="2020-11" db="EMBL/GenBank/DDBJ databases">
        <authorList>
            <person name="Tran Van P."/>
        </authorList>
    </citation>
    <scope>NUCLEOTIDE SEQUENCE</scope>
</reference>
<dbReference type="Proteomes" id="UP000759131">
    <property type="component" value="Unassembled WGS sequence"/>
</dbReference>
<proteinExistence type="inferred from homology"/>
<keyword evidence="7" id="KW-0675">Receptor</keyword>
<dbReference type="PANTHER" id="PTHR45695">
    <property type="entry name" value="LEUCOKININ RECEPTOR-RELATED"/>
    <property type="match status" value="1"/>
</dbReference>
<dbReference type="GO" id="GO:0005886">
    <property type="term" value="C:plasma membrane"/>
    <property type="evidence" value="ECO:0007669"/>
    <property type="project" value="TreeGrafter"/>
</dbReference>
<dbReference type="AlphaFoldDB" id="A0A7R9L646"/>
<evidence type="ECO:0000256" key="9">
    <source>
        <dbReference type="SAM" id="Phobius"/>
    </source>
</evidence>
<evidence type="ECO:0000259" key="10">
    <source>
        <dbReference type="PROSITE" id="PS50262"/>
    </source>
</evidence>
<sequence>MDEPIVSDLDIYLNKTNNSFQDYEYEIEESFSNFNLWDLIPTAIVYGNGLIVYTVVHFRRMRTLSNVFLASLAFADLLLICICVPVKFAQLFSYSWELGEFGCKLVHYMQNVSSICSVFTLTIMSIER</sequence>
<feature type="transmembrane region" description="Helical" evidence="9">
    <location>
        <begin position="68"/>
        <end position="88"/>
    </location>
</feature>
<dbReference type="PANTHER" id="PTHR45695:SF9">
    <property type="entry name" value="LEUCOKININ RECEPTOR"/>
    <property type="match status" value="1"/>
</dbReference>
<evidence type="ECO:0000256" key="5">
    <source>
        <dbReference type="ARBA" id="ARBA00023040"/>
    </source>
</evidence>
<keyword evidence="6 9" id="KW-0472">Membrane</keyword>
<dbReference type="Pfam" id="PF00001">
    <property type="entry name" value="7tm_1"/>
    <property type="match status" value="1"/>
</dbReference>
<name>A0A7R9L646_9ACAR</name>
<accession>A0A7R9L646</accession>
<evidence type="ECO:0000256" key="2">
    <source>
        <dbReference type="ARBA" id="ARBA00010663"/>
    </source>
</evidence>
<protein>
    <recommendedName>
        <fullName evidence="10">G-protein coupled receptors family 1 profile domain-containing protein</fullName>
    </recommendedName>
</protein>
<dbReference type="PROSITE" id="PS50262">
    <property type="entry name" value="G_PROTEIN_RECEP_F1_2"/>
    <property type="match status" value="1"/>
</dbReference>
<evidence type="ECO:0000256" key="4">
    <source>
        <dbReference type="ARBA" id="ARBA00022989"/>
    </source>
</evidence>
<evidence type="ECO:0000256" key="1">
    <source>
        <dbReference type="ARBA" id="ARBA00004141"/>
    </source>
</evidence>
<evidence type="ECO:0000256" key="6">
    <source>
        <dbReference type="ARBA" id="ARBA00023136"/>
    </source>
</evidence>
<evidence type="ECO:0000256" key="8">
    <source>
        <dbReference type="ARBA" id="ARBA00023224"/>
    </source>
</evidence>
<gene>
    <name evidence="11" type="ORF">OSB1V03_LOCUS15059</name>
</gene>
<keyword evidence="12" id="KW-1185">Reference proteome</keyword>
<dbReference type="OrthoDB" id="2132067at2759"/>
<feature type="transmembrane region" description="Helical" evidence="9">
    <location>
        <begin position="39"/>
        <end position="56"/>
    </location>
</feature>
<evidence type="ECO:0000256" key="3">
    <source>
        <dbReference type="ARBA" id="ARBA00022692"/>
    </source>
</evidence>
<keyword evidence="3 9" id="KW-0812">Transmembrane</keyword>
<keyword evidence="4 9" id="KW-1133">Transmembrane helix</keyword>
<feature type="domain" description="G-protein coupled receptors family 1 profile" evidence="10">
    <location>
        <begin position="47"/>
        <end position="128"/>
    </location>
</feature>
<organism evidence="11">
    <name type="scientific">Medioppia subpectinata</name>
    <dbReference type="NCBI Taxonomy" id="1979941"/>
    <lineage>
        <taxon>Eukaryota</taxon>
        <taxon>Metazoa</taxon>
        <taxon>Ecdysozoa</taxon>
        <taxon>Arthropoda</taxon>
        <taxon>Chelicerata</taxon>
        <taxon>Arachnida</taxon>
        <taxon>Acari</taxon>
        <taxon>Acariformes</taxon>
        <taxon>Sarcoptiformes</taxon>
        <taxon>Oribatida</taxon>
        <taxon>Brachypylina</taxon>
        <taxon>Oppioidea</taxon>
        <taxon>Oppiidae</taxon>
        <taxon>Medioppia</taxon>
    </lineage>
</organism>
<dbReference type="EMBL" id="CAJPIZ010015088">
    <property type="protein sequence ID" value="CAG2115093.1"/>
    <property type="molecule type" value="Genomic_DNA"/>
</dbReference>
<evidence type="ECO:0000313" key="12">
    <source>
        <dbReference type="Proteomes" id="UP000759131"/>
    </source>
</evidence>
<comment type="similarity">
    <text evidence="2">Belongs to the G-protein coupled receptor 1 family.</text>
</comment>
<keyword evidence="5" id="KW-0297">G-protein coupled receptor</keyword>
<evidence type="ECO:0000256" key="7">
    <source>
        <dbReference type="ARBA" id="ARBA00023170"/>
    </source>
</evidence>
<comment type="subcellular location">
    <subcellularLocation>
        <location evidence="1">Membrane</location>
        <topology evidence="1">Multi-pass membrane protein</topology>
    </subcellularLocation>
</comment>
<dbReference type="GO" id="GO:0004930">
    <property type="term" value="F:G protein-coupled receptor activity"/>
    <property type="evidence" value="ECO:0007669"/>
    <property type="project" value="UniProtKB-KW"/>
</dbReference>
<dbReference type="Gene3D" id="1.20.1070.10">
    <property type="entry name" value="Rhodopsin 7-helix transmembrane proteins"/>
    <property type="match status" value="1"/>
</dbReference>